<dbReference type="eggNOG" id="COG0384">
    <property type="taxonomic scope" value="Bacteria"/>
</dbReference>
<protein>
    <submittedName>
        <fullName evidence="3">PhzF family phenazine biosynthesis protein</fullName>
    </submittedName>
</protein>
<dbReference type="InterPro" id="IPR003719">
    <property type="entry name" value="Phenazine_PhzF-like"/>
</dbReference>
<accession>A0A2T3KED4</accession>
<organism evidence="3 4">
    <name type="scientific">Photobacterium kishitanii</name>
    <dbReference type="NCBI Taxonomy" id="318456"/>
    <lineage>
        <taxon>Bacteria</taxon>
        <taxon>Pseudomonadati</taxon>
        <taxon>Pseudomonadota</taxon>
        <taxon>Gammaproteobacteria</taxon>
        <taxon>Vibrionales</taxon>
        <taxon>Vibrionaceae</taxon>
        <taxon>Photobacterium</taxon>
    </lineage>
</organism>
<dbReference type="GeneID" id="29944629"/>
<comment type="caution">
    <text evidence="3">The sequence shown here is derived from an EMBL/GenBank/DDBJ whole genome shotgun (WGS) entry which is preliminary data.</text>
</comment>
<dbReference type="AlphaFoldDB" id="A0A0B7JAQ8"/>
<comment type="similarity">
    <text evidence="1">Belongs to the PhzF family.</text>
</comment>
<reference evidence="3 4" key="1">
    <citation type="submission" date="2018-01" db="EMBL/GenBank/DDBJ databases">
        <title>Whole genome sequencing of Histamine producing bacteria.</title>
        <authorList>
            <person name="Butler K."/>
        </authorList>
    </citation>
    <scope>NUCLEOTIDE SEQUENCE [LARGE SCALE GENOMIC DNA]</scope>
    <source>
        <strain evidence="3 4">FS-7.2</strain>
    </source>
</reference>
<name>A0A0B7JAQ8_9GAMM</name>
<dbReference type="PANTHER" id="PTHR13774">
    <property type="entry name" value="PHENAZINE BIOSYNTHESIS PROTEIN"/>
    <property type="match status" value="1"/>
</dbReference>
<evidence type="ECO:0000256" key="2">
    <source>
        <dbReference type="ARBA" id="ARBA00023235"/>
    </source>
</evidence>
<dbReference type="PANTHER" id="PTHR13774:SF17">
    <property type="entry name" value="PHENAZINE BIOSYNTHESIS-LIKE DOMAIN-CONTAINING PROTEIN"/>
    <property type="match status" value="1"/>
</dbReference>
<dbReference type="SUPFAM" id="SSF54506">
    <property type="entry name" value="Diaminopimelate epimerase-like"/>
    <property type="match status" value="1"/>
</dbReference>
<dbReference type="GO" id="GO:0016853">
    <property type="term" value="F:isomerase activity"/>
    <property type="evidence" value="ECO:0007669"/>
    <property type="project" value="UniProtKB-KW"/>
</dbReference>
<sequence>MEIAIYQVDAFTSQPFKGNPAGVCITDTALEDDLMLSIAAEMALPETAFLSLDDFRLRWFTPTVEVKLCGHGTLAVTHILQQQHNVTLGQQLVFHTLSGELVVTINDAGIDMNFPAANIDSTFTPTSALLTHLGLAEKQVLSSHFFNGKALIEIENEADLLALTPNFDGLNSVSGLSAVVVTSPSTTDSIDFMSRHFGPWVGINEDPVTGAAHCGLAVFWGQKLNKTMLTGYQASLRGGEVKVELLGNDRVMLSGQAVTVLKGTMLV</sequence>
<dbReference type="GO" id="GO:0005737">
    <property type="term" value="C:cytoplasm"/>
    <property type="evidence" value="ECO:0007669"/>
    <property type="project" value="TreeGrafter"/>
</dbReference>
<evidence type="ECO:0000256" key="1">
    <source>
        <dbReference type="ARBA" id="ARBA00008270"/>
    </source>
</evidence>
<proteinExistence type="inferred from homology"/>
<dbReference type="RefSeq" id="WP_036794471.1">
    <property type="nucleotide sequence ID" value="NZ_JAUZMX010000001.1"/>
</dbReference>
<dbReference type="Proteomes" id="UP000241426">
    <property type="component" value="Unassembled WGS sequence"/>
</dbReference>
<dbReference type="Pfam" id="PF02567">
    <property type="entry name" value="PhzC-PhzF"/>
    <property type="match status" value="1"/>
</dbReference>
<dbReference type="NCBIfam" id="TIGR00654">
    <property type="entry name" value="PhzF_family"/>
    <property type="match status" value="1"/>
</dbReference>
<dbReference type="Gene3D" id="3.10.310.10">
    <property type="entry name" value="Diaminopimelate Epimerase, Chain A, domain 1"/>
    <property type="match status" value="2"/>
</dbReference>
<accession>A0A0B7JAQ8</accession>
<evidence type="ECO:0000313" key="3">
    <source>
        <dbReference type="EMBL" id="PSU95682.1"/>
    </source>
</evidence>
<keyword evidence="2" id="KW-0413">Isomerase</keyword>
<dbReference type="PIRSF" id="PIRSF016184">
    <property type="entry name" value="PhzC_PhzF"/>
    <property type="match status" value="1"/>
</dbReference>
<gene>
    <name evidence="3" type="ORF">C9J27_17555</name>
</gene>
<dbReference type="EMBL" id="PYNF01000018">
    <property type="protein sequence ID" value="PSU95682.1"/>
    <property type="molecule type" value="Genomic_DNA"/>
</dbReference>
<evidence type="ECO:0000313" key="4">
    <source>
        <dbReference type="Proteomes" id="UP000241426"/>
    </source>
</evidence>